<dbReference type="Gene3D" id="1.10.3720.10">
    <property type="entry name" value="MetI-like"/>
    <property type="match status" value="1"/>
</dbReference>
<feature type="region of interest" description="Disordered" evidence="8">
    <location>
        <begin position="1"/>
        <end position="25"/>
    </location>
</feature>
<dbReference type="OrthoDB" id="9794684at2"/>
<feature type="domain" description="ABC transmembrane type-1" evidence="9">
    <location>
        <begin position="97"/>
        <end position="301"/>
    </location>
</feature>
<feature type="transmembrane region" description="Helical" evidence="7">
    <location>
        <begin position="221"/>
        <end position="246"/>
    </location>
</feature>
<protein>
    <submittedName>
        <fullName evidence="10">Sugar ABC transporter permease</fullName>
    </submittedName>
</protein>
<accession>A0A8J3A8N7</accession>
<comment type="caution">
    <text evidence="10">The sequence shown here is derived from an EMBL/GenBank/DDBJ whole genome shotgun (WGS) entry which is preliminary data.</text>
</comment>
<dbReference type="PANTHER" id="PTHR43744:SF4">
    <property type="entry name" value="OSMOPROTECTIVE COMPOUNDS UPTAKE PERMEASE PROTEIN GGTD"/>
    <property type="match status" value="1"/>
</dbReference>
<gene>
    <name evidence="10" type="ORF">GCM10011354_20610</name>
</gene>
<keyword evidence="3" id="KW-1003">Cell membrane</keyword>
<proteinExistence type="inferred from homology"/>
<feature type="transmembrane region" description="Helical" evidence="7">
    <location>
        <begin position="29"/>
        <end position="51"/>
    </location>
</feature>
<dbReference type="CDD" id="cd06261">
    <property type="entry name" value="TM_PBP2"/>
    <property type="match status" value="1"/>
</dbReference>
<feature type="transmembrane region" description="Helical" evidence="7">
    <location>
        <begin position="179"/>
        <end position="200"/>
    </location>
</feature>
<dbReference type="InterPro" id="IPR000515">
    <property type="entry name" value="MetI-like"/>
</dbReference>
<dbReference type="SUPFAM" id="SSF161098">
    <property type="entry name" value="MetI-like"/>
    <property type="match status" value="1"/>
</dbReference>
<name>A0A8J3A8N7_9ACTN</name>
<evidence type="ECO:0000256" key="3">
    <source>
        <dbReference type="ARBA" id="ARBA00022475"/>
    </source>
</evidence>
<keyword evidence="11" id="KW-1185">Reference proteome</keyword>
<organism evidence="10 11">
    <name type="scientific">Egicoccus halophilus</name>
    <dbReference type="NCBI Taxonomy" id="1670830"/>
    <lineage>
        <taxon>Bacteria</taxon>
        <taxon>Bacillati</taxon>
        <taxon>Actinomycetota</taxon>
        <taxon>Nitriliruptoria</taxon>
        <taxon>Egicoccales</taxon>
        <taxon>Egicoccaceae</taxon>
        <taxon>Egicoccus</taxon>
    </lineage>
</organism>
<keyword evidence="5 7" id="KW-1133">Transmembrane helix</keyword>
<dbReference type="GO" id="GO:0055085">
    <property type="term" value="P:transmembrane transport"/>
    <property type="evidence" value="ECO:0007669"/>
    <property type="project" value="InterPro"/>
</dbReference>
<feature type="transmembrane region" description="Helical" evidence="7">
    <location>
        <begin position="282"/>
        <end position="301"/>
    </location>
</feature>
<sequence length="316" mass="34159">MSTATAPDTETGSTAAPSPTGTKSSDSGWFVRIAVIAIVAIWLVPTVGLFISSFRTREYINAEGWWTAFVRPFAENQWTIDNYATVLGQARGFGAAFVNSLAVTIPATIIPITIALFAAYAFSWMQFKGRYLLFVGVVALIAVPLHVALIPVLRLYQSGMEVFGITIFPALQLQGSFPAMWLAHTGFGLPLAIYLLRNYVGSLPSSIIESARVDGASHMQIFTRLIVPLSVPAIAAFATLQFLWVWNDLLVALVFLGGTPDVRVLQVALADLQGAFGQNRHILPAAAFVTMALPMVVFFSLQRFFVRGLTAGAVKG</sequence>
<comment type="subcellular location">
    <subcellularLocation>
        <location evidence="1 7">Cell membrane</location>
        <topology evidence="1 7">Multi-pass membrane protein</topology>
    </subcellularLocation>
</comment>
<dbReference type="AlphaFoldDB" id="A0A8J3A8N7"/>
<dbReference type="EMBL" id="BMHA01000007">
    <property type="protein sequence ID" value="GGI06741.1"/>
    <property type="molecule type" value="Genomic_DNA"/>
</dbReference>
<dbReference type="RefSeq" id="WP_130649069.1">
    <property type="nucleotide sequence ID" value="NZ_BMHA01000007.1"/>
</dbReference>
<evidence type="ECO:0000256" key="1">
    <source>
        <dbReference type="ARBA" id="ARBA00004651"/>
    </source>
</evidence>
<dbReference type="PROSITE" id="PS50928">
    <property type="entry name" value="ABC_TM1"/>
    <property type="match status" value="1"/>
</dbReference>
<evidence type="ECO:0000256" key="7">
    <source>
        <dbReference type="RuleBase" id="RU363032"/>
    </source>
</evidence>
<feature type="transmembrane region" description="Helical" evidence="7">
    <location>
        <begin position="131"/>
        <end position="153"/>
    </location>
</feature>
<keyword evidence="6 7" id="KW-0472">Membrane</keyword>
<dbReference type="GO" id="GO:0005886">
    <property type="term" value="C:plasma membrane"/>
    <property type="evidence" value="ECO:0007669"/>
    <property type="project" value="UniProtKB-SubCell"/>
</dbReference>
<reference evidence="10" key="2">
    <citation type="submission" date="2020-09" db="EMBL/GenBank/DDBJ databases">
        <authorList>
            <person name="Sun Q."/>
            <person name="Zhou Y."/>
        </authorList>
    </citation>
    <scope>NUCLEOTIDE SEQUENCE</scope>
    <source>
        <strain evidence="10">CGMCC 1.14988</strain>
    </source>
</reference>
<evidence type="ECO:0000256" key="5">
    <source>
        <dbReference type="ARBA" id="ARBA00022989"/>
    </source>
</evidence>
<keyword evidence="2 7" id="KW-0813">Transport</keyword>
<comment type="similarity">
    <text evidence="7">Belongs to the binding-protein-dependent transport system permease family.</text>
</comment>
<feature type="transmembrane region" description="Helical" evidence="7">
    <location>
        <begin position="96"/>
        <end position="119"/>
    </location>
</feature>
<evidence type="ECO:0000256" key="6">
    <source>
        <dbReference type="ARBA" id="ARBA00023136"/>
    </source>
</evidence>
<evidence type="ECO:0000256" key="2">
    <source>
        <dbReference type="ARBA" id="ARBA00022448"/>
    </source>
</evidence>
<evidence type="ECO:0000313" key="11">
    <source>
        <dbReference type="Proteomes" id="UP000650511"/>
    </source>
</evidence>
<reference evidence="10" key="1">
    <citation type="journal article" date="2014" name="Int. J. Syst. Evol. Microbiol.">
        <title>Complete genome sequence of Corynebacterium casei LMG S-19264T (=DSM 44701T), isolated from a smear-ripened cheese.</title>
        <authorList>
            <consortium name="US DOE Joint Genome Institute (JGI-PGF)"/>
            <person name="Walter F."/>
            <person name="Albersmeier A."/>
            <person name="Kalinowski J."/>
            <person name="Ruckert C."/>
        </authorList>
    </citation>
    <scope>NUCLEOTIDE SEQUENCE</scope>
    <source>
        <strain evidence="10">CGMCC 1.14988</strain>
    </source>
</reference>
<dbReference type="Proteomes" id="UP000650511">
    <property type="component" value="Unassembled WGS sequence"/>
</dbReference>
<dbReference type="Pfam" id="PF00528">
    <property type="entry name" value="BPD_transp_1"/>
    <property type="match status" value="1"/>
</dbReference>
<evidence type="ECO:0000313" key="10">
    <source>
        <dbReference type="EMBL" id="GGI06741.1"/>
    </source>
</evidence>
<evidence type="ECO:0000256" key="8">
    <source>
        <dbReference type="SAM" id="MobiDB-lite"/>
    </source>
</evidence>
<dbReference type="InterPro" id="IPR035906">
    <property type="entry name" value="MetI-like_sf"/>
</dbReference>
<dbReference type="PANTHER" id="PTHR43744">
    <property type="entry name" value="ABC TRANSPORTER PERMEASE PROTEIN MG189-RELATED-RELATED"/>
    <property type="match status" value="1"/>
</dbReference>
<keyword evidence="4 7" id="KW-0812">Transmembrane</keyword>
<evidence type="ECO:0000259" key="9">
    <source>
        <dbReference type="PROSITE" id="PS50928"/>
    </source>
</evidence>
<evidence type="ECO:0000256" key="4">
    <source>
        <dbReference type="ARBA" id="ARBA00022692"/>
    </source>
</evidence>